<evidence type="ECO:0000256" key="3">
    <source>
        <dbReference type="SAM" id="SignalP"/>
    </source>
</evidence>
<dbReference type="SUPFAM" id="SSF53822">
    <property type="entry name" value="Periplasmic binding protein-like I"/>
    <property type="match status" value="1"/>
</dbReference>
<dbReference type="PANTHER" id="PTHR30483">
    <property type="entry name" value="LEUCINE-SPECIFIC-BINDING PROTEIN"/>
    <property type="match status" value="1"/>
</dbReference>
<dbReference type="PROSITE" id="PS51257">
    <property type="entry name" value="PROKAR_LIPOPROTEIN"/>
    <property type="match status" value="1"/>
</dbReference>
<evidence type="ECO:0000313" key="6">
    <source>
        <dbReference type="Proteomes" id="UP000316096"/>
    </source>
</evidence>
<proteinExistence type="inferred from homology"/>
<dbReference type="InterPro" id="IPR051010">
    <property type="entry name" value="BCAA_transport"/>
</dbReference>
<feature type="domain" description="Leucine-binding protein" evidence="4">
    <location>
        <begin position="36"/>
        <end position="374"/>
    </location>
</feature>
<accession>A0A543BZ89</accession>
<comment type="caution">
    <text evidence="5">The sequence shown here is derived from an EMBL/GenBank/DDBJ whole genome shotgun (WGS) entry which is preliminary data.</text>
</comment>
<organism evidence="5 6">
    <name type="scientific">Actinoallomurus bryophytorum</name>
    <dbReference type="NCBI Taxonomy" id="1490222"/>
    <lineage>
        <taxon>Bacteria</taxon>
        <taxon>Bacillati</taxon>
        <taxon>Actinomycetota</taxon>
        <taxon>Actinomycetes</taxon>
        <taxon>Streptosporangiales</taxon>
        <taxon>Thermomonosporaceae</taxon>
        <taxon>Actinoallomurus</taxon>
    </lineage>
</organism>
<evidence type="ECO:0000313" key="5">
    <source>
        <dbReference type="EMBL" id="TQL90138.1"/>
    </source>
</evidence>
<dbReference type="Gene3D" id="3.40.50.2300">
    <property type="match status" value="2"/>
</dbReference>
<keyword evidence="2 3" id="KW-0732">Signal</keyword>
<evidence type="ECO:0000256" key="2">
    <source>
        <dbReference type="ARBA" id="ARBA00022729"/>
    </source>
</evidence>
<dbReference type="EMBL" id="VFOZ01000002">
    <property type="protein sequence ID" value="TQL90138.1"/>
    <property type="molecule type" value="Genomic_DNA"/>
</dbReference>
<keyword evidence="6" id="KW-1185">Reference proteome</keyword>
<evidence type="ECO:0000259" key="4">
    <source>
        <dbReference type="Pfam" id="PF13458"/>
    </source>
</evidence>
<reference evidence="5 6" key="1">
    <citation type="submission" date="2019-06" db="EMBL/GenBank/DDBJ databases">
        <title>Sequencing the genomes of 1000 actinobacteria strains.</title>
        <authorList>
            <person name="Klenk H.-P."/>
        </authorList>
    </citation>
    <scope>NUCLEOTIDE SEQUENCE [LARGE SCALE GENOMIC DNA]</scope>
    <source>
        <strain evidence="5 6">DSM 102200</strain>
    </source>
</reference>
<protein>
    <submittedName>
        <fullName evidence="5">Amino acid/amide ABC transporter substrate-binding protein (HAAT family)</fullName>
    </submittedName>
</protein>
<dbReference type="OrthoDB" id="9794229at2"/>
<name>A0A543BZ89_9ACTN</name>
<dbReference type="InterPro" id="IPR028082">
    <property type="entry name" value="Peripla_BP_I"/>
</dbReference>
<dbReference type="RefSeq" id="WP_141962219.1">
    <property type="nucleotide sequence ID" value="NZ_VFOZ01000002.1"/>
</dbReference>
<dbReference type="Proteomes" id="UP000316096">
    <property type="component" value="Unassembled WGS sequence"/>
</dbReference>
<feature type="chain" id="PRO_5021962080" evidence="3">
    <location>
        <begin position="26"/>
        <end position="405"/>
    </location>
</feature>
<comment type="similarity">
    <text evidence="1">Belongs to the leucine-binding protein family.</text>
</comment>
<sequence>MRVTGGRLRTALLIVPLGLAMTACAASGSSGGGSDTVKVGVISSQTGTYSVQSADFRDGLEAGLNYLTKGTNTVDGHKIEVTYANDTGQAPVGIAKAKAMIASGAKFLTGITDSSIAIPVAQQAVQNNIIYLPGGSASYQLTGVNPLVFGNANKNGSQIFQKLLGGGDLSKKKLAYVGQDYAYGQDTYTSLKVPLEQVHVTSTKHLLPMSTTNFTAVAAQIKAEKPDYIYSSWAGAGTDQLFAALRAQGVFDTSQFIGYLITRNTYASIGQALGPKGVENALFSLYYYPGFSGNAEEKFLMTWAAQHKHQVEYDDPTGWNAAAMIVHAIQAGGTDDTKKMAASLDDYTWTSPQGEVTMRAADHAELTPQFAVKLAKGAGDTWTPQLVKAYTSKEMATAVTDPIKR</sequence>
<evidence type="ECO:0000256" key="1">
    <source>
        <dbReference type="ARBA" id="ARBA00010062"/>
    </source>
</evidence>
<feature type="signal peptide" evidence="3">
    <location>
        <begin position="1"/>
        <end position="25"/>
    </location>
</feature>
<dbReference type="PANTHER" id="PTHR30483:SF6">
    <property type="entry name" value="PERIPLASMIC BINDING PROTEIN OF ABC TRANSPORTER FOR NATURAL AMINO ACIDS"/>
    <property type="match status" value="1"/>
</dbReference>
<dbReference type="InterPro" id="IPR028081">
    <property type="entry name" value="Leu-bd"/>
</dbReference>
<dbReference type="AlphaFoldDB" id="A0A543BZ89"/>
<dbReference type="Pfam" id="PF13458">
    <property type="entry name" value="Peripla_BP_6"/>
    <property type="match status" value="1"/>
</dbReference>
<gene>
    <name evidence="5" type="ORF">FB559_7431</name>
</gene>